<dbReference type="PANTHER" id="PTHR30346">
    <property type="entry name" value="TRANSCRIPTIONAL DUAL REGULATOR HCAR-RELATED"/>
    <property type="match status" value="1"/>
</dbReference>
<accession>A0ABP8WSK5</accession>
<dbReference type="SUPFAM" id="SSF46785">
    <property type="entry name" value="Winged helix' DNA-binding domain"/>
    <property type="match status" value="1"/>
</dbReference>
<keyword evidence="7" id="KW-1185">Reference proteome</keyword>
<evidence type="ECO:0000256" key="4">
    <source>
        <dbReference type="ARBA" id="ARBA00023163"/>
    </source>
</evidence>
<dbReference type="CDD" id="cd08423">
    <property type="entry name" value="PBP2_LTTR_like_6"/>
    <property type="match status" value="1"/>
</dbReference>
<feature type="domain" description="HTH lysR-type" evidence="5">
    <location>
        <begin position="2"/>
        <end position="59"/>
    </location>
</feature>
<sequence length="308" mass="32510">MIDLAALGALRAVATEGSVVGAAQVLGYTPSAVSQQVKRLERQAGVALLERVGRGVILTGAGQHLVESGARLLADVEQVQAGLHRHTGTVAGHLRLVAFSTAVRGLVAEAVAGLLADHPDLRITLTEQEPWDTVEMVATGRCDVGLVHSWGDVPLVVPDHVTRHSVATDEGEVVLPRTHPLAGRAVLTPRELAEEPWIATPEGTICREWLHRMYVGTGRPPRIAHVSLEFDSHLALVRHGLGIALVPRMGRAPLGPELVAVRVQDPVPVRDVVAMHRTSMATSPAVAAVVERLAQLGGRAQAPGVSGS</sequence>
<dbReference type="SUPFAM" id="SSF53850">
    <property type="entry name" value="Periplasmic binding protein-like II"/>
    <property type="match status" value="1"/>
</dbReference>
<comment type="similarity">
    <text evidence="1">Belongs to the LysR transcriptional regulatory family.</text>
</comment>
<dbReference type="InterPro" id="IPR005119">
    <property type="entry name" value="LysR_subst-bd"/>
</dbReference>
<evidence type="ECO:0000256" key="1">
    <source>
        <dbReference type="ARBA" id="ARBA00009437"/>
    </source>
</evidence>
<dbReference type="InterPro" id="IPR036390">
    <property type="entry name" value="WH_DNA-bd_sf"/>
</dbReference>
<keyword evidence="2" id="KW-0805">Transcription regulation</keyword>
<evidence type="ECO:0000256" key="2">
    <source>
        <dbReference type="ARBA" id="ARBA00023015"/>
    </source>
</evidence>
<name>A0ABP8WSK5_9ACTN</name>
<evidence type="ECO:0000313" key="6">
    <source>
        <dbReference type="EMBL" id="GAA4693961.1"/>
    </source>
</evidence>
<dbReference type="InterPro" id="IPR036388">
    <property type="entry name" value="WH-like_DNA-bd_sf"/>
</dbReference>
<keyword evidence="3" id="KW-0238">DNA-binding</keyword>
<evidence type="ECO:0000256" key="3">
    <source>
        <dbReference type="ARBA" id="ARBA00023125"/>
    </source>
</evidence>
<dbReference type="EMBL" id="BAABIM010000004">
    <property type="protein sequence ID" value="GAA4693961.1"/>
    <property type="molecule type" value="Genomic_DNA"/>
</dbReference>
<dbReference type="Pfam" id="PF00126">
    <property type="entry name" value="HTH_1"/>
    <property type="match status" value="1"/>
</dbReference>
<protein>
    <submittedName>
        <fullName evidence="6">LysR family transcriptional regulator</fullName>
    </submittedName>
</protein>
<organism evidence="6 7">
    <name type="scientific">Nocardioides nanhaiensis</name>
    <dbReference type="NCBI Taxonomy" id="1476871"/>
    <lineage>
        <taxon>Bacteria</taxon>
        <taxon>Bacillati</taxon>
        <taxon>Actinomycetota</taxon>
        <taxon>Actinomycetes</taxon>
        <taxon>Propionibacteriales</taxon>
        <taxon>Nocardioidaceae</taxon>
        <taxon>Nocardioides</taxon>
    </lineage>
</organism>
<dbReference type="Pfam" id="PF03466">
    <property type="entry name" value="LysR_substrate"/>
    <property type="match status" value="1"/>
</dbReference>
<dbReference type="PROSITE" id="PS50931">
    <property type="entry name" value="HTH_LYSR"/>
    <property type="match status" value="1"/>
</dbReference>
<dbReference type="InterPro" id="IPR000847">
    <property type="entry name" value="LysR_HTH_N"/>
</dbReference>
<keyword evidence="4" id="KW-0804">Transcription</keyword>
<dbReference type="RefSeq" id="WP_345268281.1">
    <property type="nucleotide sequence ID" value="NZ_BAABIM010000004.1"/>
</dbReference>
<proteinExistence type="inferred from homology"/>
<evidence type="ECO:0000313" key="7">
    <source>
        <dbReference type="Proteomes" id="UP001500621"/>
    </source>
</evidence>
<dbReference type="Gene3D" id="1.10.10.10">
    <property type="entry name" value="Winged helix-like DNA-binding domain superfamily/Winged helix DNA-binding domain"/>
    <property type="match status" value="1"/>
</dbReference>
<evidence type="ECO:0000259" key="5">
    <source>
        <dbReference type="PROSITE" id="PS50931"/>
    </source>
</evidence>
<comment type="caution">
    <text evidence="6">The sequence shown here is derived from an EMBL/GenBank/DDBJ whole genome shotgun (WGS) entry which is preliminary data.</text>
</comment>
<dbReference type="Proteomes" id="UP001500621">
    <property type="component" value="Unassembled WGS sequence"/>
</dbReference>
<reference evidence="7" key="1">
    <citation type="journal article" date="2019" name="Int. J. Syst. Evol. Microbiol.">
        <title>The Global Catalogue of Microorganisms (GCM) 10K type strain sequencing project: providing services to taxonomists for standard genome sequencing and annotation.</title>
        <authorList>
            <consortium name="The Broad Institute Genomics Platform"/>
            <consortium name="The Broad Institute Genome Sequencing Center for Infectious Disease"/>
            <person name="Wu L."/>
            <person name="Ma J."/>
        </authorList>
    </citation>
    <scope>NUCLEOTIDE SEQUENCE [LARGE SCALE GENOMIC DNA]</scope>
    <source>
        <strain evidence="7">JCM 18127</strain>
    </source>
</reference>
<gene>
    <name evidence="6" type="ORF">GCM10023226_34980</name>
</gene>
<dbReference type="Gene3D" id="3.40.190.10">
    <property type="entry name" value="Periplasmic binding protein-like II"/>
    <property type="match status" value="2"/>
</dbReference>
<dbReference type="PANTHER" id="PTHR30346:SF29">
    <property type="entry name" value="LYSR SUBSTRATE-BINDING"/>
    <property type="match status" value="1"/>
</dbReference>